<gene>
    <name evidence="1" type="ORF">JETT_2032</name>
</gene>
<dbReference type="Pfam" id="PF13620">
    <property type="entry name" value="CarboxypepD_reg"/>
    <property type="match status" value="1"/>
</dbReference>
<dbReference type="InterPro" id="IPR035986">
    <property type="entry name" value="PKD_dom_sf"/>
</dbReference>
<sequence length="306" mass="34040">MIVLFLLDGINLNIYGNSIIKNVQPIANAMVGKLVKVNETVTLNGIGSTDGDGDFLMYTWTLSSIPEGSLSEITNPKAAITTFIPDKAGTYEVTLVVNDGHVNSGPSIIKIKVVTPQEEVILLVKSLQSQIATFNPEVFKFPTMQKEFLNEFDIIIKNIEIGEYKNALNKLENDIFPKIDGCNTSGLPDENDWIINCEVQRSVYESTEELDDKILYIVIPKTITGYVRAFETNRGIYKAKVTIISGPQKGRVVETNDKGIYELTLLPNGKYELKATASARNPDDTTVTITQYSNRYIIKDFSLAKR</sequence>
<dbReference type="SUPFAM" id="SSF49299">
    <property type="entry name" value="PKD domain"/>
    <property type="match status" value="1"/>
</dbReference>
<reference evidence="1 2" key="1">
    <citation type="submission" date="2019-04" db="EMBL/GenBank/DDBJ databases">
        <title>Genome of a novel bacterium Candidatus Jettenia ecosi reconstructed from metagenome of an anammox bioreactor.</title>
        <authorList>
            <person name="Mardanov A.V."/>
            <person name="Beletsky A.V."/>
            <person name="Ravin N.V."/>
            <person name="Botchkova E.A."/>
            <person name="Litti Y.V."/>
            <person name="Nozhevnikova A.N."/>
        </authorList>
    </citation>
    <scope>NUCLEOTIDE SEQUENCE [LARGE SCALE GENOMIC DNA]</scope>
    <source>
        <strain evidence="1">J2</strain>
    </source>
</reference>
<dbReference type="CDD" id="cd00146">
    <property type="entry name" value="PKD"/>
    <property type="match status" value="1"/>
</dbReference>
<dbReference type="PROSITE" id="PS50194">
    <property type="entry name" value="FILAMIN_REPEAT"/>
    <property type="match status" value="1"/>
</dbReference>
<dbReference type="InterPro" id="IPR013783">
    <property type="entry name" value="Ig-like_fold"/>
</dbReference>
<dbReference type="Gene3D" id="2.60.40.10">
    <property type="entry name" value="Immunoglobulins"/>
    <property type="match status" value="1"/>
</dbReference>
<dbReference type="Proteomes" id="UP000319783">
    <property type="component" value="Unassembled WGS sequence"/>
</dbReference>
<dbReference type="SUPFAM" id="SSF49478">
    <property type="entry name" value="Cna protein B-type domain"/>
    <property type="match status" value="1"/>
</dbReference>
<protein>
    <submittedName>
        <fullName evidence="1">Fibronectin type III domain protein</fullName>
    </submittedName>
</protein>
<dbReference type="Gene3D" id="2.60.40.1120">
    <property type="entry name" value="Carboxypeptidase-like, regulatory domain"/>
    <property type="match status" value="1"/>
</dbReference>
<name>A0A533QG83_9BACT</name>
<dbReference type="InterPro" id="IPR017868">
    <property type="entry name" value="Filamin/ABP280_repeat-like"/>
</dbReference>
<dbReference type="Pfam" id="PF22352">
    <property type="entry name" value="K319L-like_PKD"/>
    <property type="match status" value="1"/>
</dbReference>
<organism evidence="1 2">
    <name type="scientific">Candidatus Jettenia ecosi</name>
    <dbReference type="NCBI Taxonomy" id="2494326"/>
    <lineage>
        <taxon>Bacteria</taxon>
        <taxon>Pseudomonadati</taxon>
        <taxon>Planctomycetota</taxon>
        <taxon>Candidatus Brocadiia</taxon>
        <taxon>Candidatus Brocadiales</taxon>
        <taxon>Candidatus Brocadiaceae</taxon>
        <taxon>Candidatus Jettenia</taxon>
    </lineage>
</organism>
<dbReference type="AlphaFoldDB" id="A0A533QG83"/>
<dbReference type="EMBL" id="SULG01000039">
    <property type="protein sequence ID" value="TLD41671.1"/>
    <property type="molecule type" value="Genomic_DNA"/>
</dbReference>
<accession>A0A533QG83</accession>
<comment type="caution">
    <text evidence="1">The sequence shown here is derived from an EMBL/GenBank/DDBJ whole genome shotgun (WGS) entry which is preliminary data.</text>
</comment>
<proteinExistence type="predicted"/>
<evidence type="ECO:0000313" key="1">
    <source>
        <dbReference type="EMBL" id="TLD41671.1"/>
    </source>
</evidence>
<evidence type="ECO:0000313" key="2">
    <source>
        <dbReference type="Proteomes" id="UP000319783"/>
    </source>
</evidence>